<dbReference type="InterPro" id="IPR011041">
    <property type="entry name" value="Quinoprot_gluc/sorb_DH_b-prop"/>
</dbReference>
<evidence type="ECO:0000313" key="3">
    <source>
        <dbReference type="EMBL" id="GGD35593.1"/>
    </source>
</evidence>
<dbReference type="SUPFAM" id="SSF50952">
    <property type="entry name" value="Soluble quinoprotein glucose dehydrogenase"/>
    <property type="match status" value="1"/>
</dbReference>
<evidence type="ECO:0000256" key="1">
    <source>
        <dbReference type="SAM" id="Phobius"/>
    </source>
</evidence>
<dbReference type="InterPro" id="IPR011042">
    <property type="entry name" value="6-blade_b-propeller_TolB-like"/>
</dbReference>
<evidence type="ECO:0000313" key="4">
    <source>
        <dbReference type="Proteomes" id="UP000598997"/>
    </source>
</evidence>
<dbReference type="PANTHER" id="PTHR33546:SF1">
    <property type="entry name" value="LARGE, MULTIFUNCTIONAL SECRETED PROTEIN"/>
    <property type="match status" value="1"/>
</dbReference>
<dbReference type="Gene3D" id="2.120.10.30">
    <property type="entry name" value="TolB, C-terminal domain"/>
    <property type="match status" value="1"/>
</dbReference>
<organism evidence="3 4">
    <name type="scientific">Croceicoccus pelagius</name>
    <dbReference type="NCBI Taxonomy" id="1703341"/>
    <lineage>
        <taxon>Bacteria</taxon>
        <taxon>Pseudomonadati</taxon>
        <taxon>Pseudomonadota</taxon>
        <taxon>Alphaproteobacteria</taxon>
        <taxon>Sphingomonadales</taxon>
        <taxon>Erythrobacteraceae</taxon>
        <taxon>Croceicoccus</taxon>
    </lineage>
</organism>
<keyword evidence="4" id="KW-1185">Reference proteome</keyword>
<dbReference type="RefSeq" id="WP_066764511.1">
    <property type="nucleotide sequence ID" value="NZ_BMIO01000002.1"/>
</dbReference>
<dbReference type="InterPro" id="IPR054539">
    <property type="entry name" value="Beta-prop_PDH"/>
</dbReference>
<dbReference type="Pfam" id="PF22807">
    <property type="entry name" value="TrAA12"/>
    <property type="match status" value="2"/>
</dbReference>
<dbReference type="AlphaFoldDB" id="A0A916Y9B3"/>
<name>A0A916Y9B3_9SPHN</name>
<comment type="caution">
    <text evidence="3">The sequence shown here is derived from an EMBL/GenBank/DDBJ whole genome shotgun (WGS) entry which is preliminary data.</text>
</comment>
<dbReference type="PANTHER" id="PTHR33546">
    <property type="entry name" value="LARGE, MULTIFUNCTIONAL SECRETED PROTEIN-RELATED"/>
    <property type="match status" value="1"/>
</dbReference>
<accession>A0A916Y9B3</accession>
<feature type="domain" description="Pyrroloquinoline quinone-dependent pyranose dehydrogenase beta-propeller" evidence="2">
    <location>
        <begin position="72"/>
        <end position="289"/>
    </location>
</feature>
<dbReference type="Proteomes" id="UP000598997">
    <property type="component" value="Unassembled WGS sequence"/>
</dbReference>
<sequence length="445" mass="48367">MTSAKRNVVVFFGLILAIVIGFLIYLWIGNPADMTVDEVSGTDPVIAPAEMERFPTVKLLEPSGWADGAAPVAAEGLRVTRFAEGLSHPRSMLTLPNGDVLVAETNSQQRSAKGVEDMVMNFFMKRVGAGVKSPDRIKLLRDADKDGVAEQASVLVEELTSPFGMVWHEGTLYVANTDALVSFPYQPGQAKIEAAPTKLMDLPGGGNHWARNLALSPDGKQIYVSVGSASNIGEDGMDQEKGRAAIYEFDIASGKARIFGEGIRNPTGLAFNPQSGELWTTVNERDMLGSDGPPDYLTNVPIGVNYGWPWIYWRFEYDPRVEAPMPQYLQEYVRWPEYALGAHVAPLGLKFAQEKALGSRFASGAFVARHGSWNRKPAAGYDVVFVGFDARGNPLDELPVPVLTGFMDDGGDKAHGRPTMLEWDQTGALLVSDDTGGIIWRVTGS</sequence>
<feature type="transmembrane region" description="Helical" evidence="1">
    <location>
        <begin position="7"/>
        <end position="28"/>
    </location>
</feature>
<dbReference type="OrthoDB" id="9770043at2"/>
<keyword evidence="1" id="KW-1133">Transmembrane helix</keyword>
<keyword evidence="1" id="KW-0472">Membrane</keyword>
<reference evidence="3 4" key="1">
    <citation type="journal article" date="2014" name="Int. J. Syst. Evol. Microbiol.">
        <title>Complete genome sequence of Corynebacterium casei LMG S-19264T (=DSM 44701T), isolated from a smear-ripened cheese.</title>
        <authorList>
            <consortium name="US DOE Joint Genome Institute (JGI-PGF)"/>
            <person name="Walter F."/>
            <person name="Albersmeier A."/>
            <person name="Kalinowski J."/>
            <person name="Ruckert C."/>
        </authorList>
    </citation>
    <scope>NUCLEOTIDE SEQUENCE [LARGE SCALE GENOMIC DNA]</scope>
    <source>
        <strain evidence="3 4">CGMCC 1.15358</strain>
    </source>
</reference>
<feature type="domain" description="Pyrroloquinoline quinone-dependent pyranose dehydrogenase beta-propeller" evidence="2">
    <location>
        <begin position="334"/>
        <end position="443"/>
    </location>
</feature>
<dbReference type="EMBL" id="BMIO01000002">
    <property type="protein sequence ID" value="GGD35593.1"/>
    <property type="molecule type" value="Genomic_DNA"/>
</dbReference>
<gene>
    <name evidence="3" type="ORF">GCM10010989_07160</name>
</gene>
<proteinExistence type="predicted"/>
<keyword evidence="1" id="KW-0812">Transmembrane</keyword>
<evidence type="ECO:0000259" key="2">
    <source>
        <dbReference type="Pfam" id="PF22807"/>
    </source>
</evidence>
<protein>
    <submittedName>
        <fullName evidence="3">Sorbosone dehydrogenase</fullName>
    </submittedName>
</protein>